<dbReference type="AlphaFoldDB" id="A0A832I2A2"/>
<dbReference type="InterPro" id="IPR011765">
    <property type="entry name" value="Pept_M16_N"/>
</dbReference>
<dbReference type="EMBL" id="DSQF01000017">
    <property type="protein sequence ID" value="HGZ43419.1"/>
    <property type="molecule type" value="Genomic_DNA"/>
</dbReference>
<dbReference type="GO" id="GO:0004222">
    <property type="term" value="F:metalloendopeptidase activity"/>
    <property type="evidence" value="ECO:0007669"/>
    <property type="project" value="InterPro"/>
</dbReference>
<organism evidence="5">
    <name type="scientific">Eiseniibacteriota bacterium</name>
    <dbReference type="NCBI Taxonomy" id="2212470"/>
    <lineage>
        <taxon>Bacteria</taxon>
        <taxon>Candidatus Eiseniibacteriota</taxon>
    </lineage>
</organism>
<gene>
    <name evidence="5" type="ORF">ENR23_08345</name>
</gene>
<name>A0A832I2A2_UNCEI</name>
<dbReference type="Gene3D" id="3.30.830.10">
    <property type="entry name" value="Metalloenzyme, LuxS/M16 peptidase-like"/>
    <property type="match status" value="2"/>
</dbReference>
<evidence type="ECO:0000259" key="3">
    <source>
        <dbReference type="Pfam" id="PF00675"/>
    </source>
</evidence>
<feature type="domain" description="Peptidase M16 C-terminal" evidence="4">
    <location>
        <begin position="170"/>
        <end position="344"/>
    </location>
</feature>
<feature type="domain" description="Peptidase M16 N-terminal" evidence="3">
    <location>
        <begin position="18"/>
        <end position="163"/>
    </location>
</feature>
<dbReference type="InterPro" id="IPR011249">
    <property type="entry name" value="Metalloenz_LuxS/M16"/>
</dbReference>
<dbReference type="Pfam" id="PF05193">
    <property type="entry name" value="Peptidase_M16_C"/>
    <property type="match status" value="1"/>
</dbReference>
<dbReference type="SUPFAM" id="SSF63411">
    <property type="entry name" value="LuxS/MPP-like metallohydrolase"/>
    <property type="match status" value="2"/>
</dbReference>
<dbReference type="InterPro" id="IPR001431">
    <property type="entry name" value="Pept_M16_Zn_BS"/>
</dbReference>
<reference evidence="5" key="1">
    <citation type="journal article" date="2020" name="mSystems">
        <title>Genome- and Community-Level Interaction Insights into Carbon Utilization and Element Cycling Functions of Hydrothermarchaeota in Hydrothermal Sediment.</title>
        <authorList>
            <person name="Zhou Z."/>
            <person name="Liu Y."/>
            <person name="Xu W."/>
            <person name="Pan J."/>
            <person name="Luo Z.H."/>
            <person name="Li M."/>
        </authorList>
    </citation>
    <scope>NUCLEOTIDE SEQUENCE [LARGE SCALE GENOMIC DNA]</scope>
    <source>
        <strain evidence="5">SpSt-381</strain>
    </source>
</reference>
<evidence type="ECO:0000256" key="1">
    <source>
        <dbReference type="ARBA" id="ARBA00007261"/>
    </source>
</evidence>
<dbReference type="PANTHER" id="PTHR11851:SF49">
    <property type="entry name" value="MITOCHONDRIAL-PROCESSING PEPTIDASE SUBUNIT ALPHA"/>
    <property type="match status" value="1"/>
</dbReference>
<dbReference type="GO" id="GO:0046872">
    <property type="term" value="F:metal ion binding"/>
    <property type="evidence" value="ECO:0007669"/>
    <property type="project" value="InterPro"/>
</dbReference>
<sequence>MNDVVFRSSVLPSGITLVTEAMPHRRTLAIGAWCRVGARDEPVDRLGITHFIEHMMFKGTERRDARAIARSLEALGGHLDAFTGREQVCYYARGLEEHLPEMVDVLADIVCRSRFADRDVELEKSVVREEISSCEDNPEDKVADLHAAQVWGAHGLGRPILGTAETVEALTADVLREYFGRRYRADHLVVAATGAIEHERVAALVERHFAPPAGPPLPLSGPPPAFAPTLRHEVRDDLQQLYLSLGTRGVPYGDPARYALAVLHTLLGGGMSSRLFQSVREEAGLAYSVYSAADFHRDAGQLSIHLAVSPDRGRVALARVRAELEDLVARGPSEEEVAAARAQLKGSVLMAQESVSSRMYQIAHEEIAARRVVPPEEQVERVLAVTREQVVEAARRFLPPQGFALTALGPAVDGPLEEADWPVAG</sequence>
<dbReference type="GO" id="GO:0006508">
    <property type="term" value="P:proteolysis"/>
    <property type="evidence" value="ECO:0007669"/>
    <property type="project" value="InterPro"/>
</dbReference>
<protein>
    <submittedName>
        <fullName evidence="5">Insulinase family protein</fullName>
    </submittedName>
</protein>
<proteinExistence type="inferred from homology"/>
<dbReference type="InterPro" id="IPR007863">
    <property type="entry name" value="Peptidase_M16_C"/>
</dbReference>
<dbReference type="InterPro" id="IPR050361">
    <property type="entry name" value="MPP/UQCRC_Complex"/>
</dbReference>
<evidence type="ECO:0000313" key="5">
    <source>
        <dbReference type="EMBL" id="HGZ43419.1"/>
    </source>
</evidence>
<accession>A0A832I2A2</accession>
<dbReference type="Pfam" id="PF00675">
    <property type="entry name" value="Peptidase_M16"/>
    <property type="match status" value="1"/>
</dbReference>
<comment type="caution">
    <text evidence="5">The sequence shown here is derived from an EMBL/GenBank/DDBJ whole genome shotgun (WGS) entry which is preliminary data.</text>
</comment>
<dbReference type="PROSITE" id="PS00143">
    <property type="entry name" value="INSULINASE"/>
    <property type="match status" value="1"/>
</dbReference>
<comment type="similarity">
    <text evidence="1 2">Belongs to the peptidase M16 family.</text>
</comment>
<evidence type="ECO:0000256" key="2">
    <source>
        <dbReference type="RuleBase" id="RU004447"/>
    </source>
</evidence>
<dbReference type="PANTHER" id="PTHR11851">
    <property type="entry name" value="METALLOPROTEASE"/>
    <property type="match status" value="1"/>
</dbReference>
<evidence type="ECO:0000259" key="4">
    <source>
        <dbReference type="Pfam" id="PF05193"/>
    </source>
</evidence>